<evidence type="ECO:0000313" key="9">
    <source>
        <dbReference type="EMBL" id="PRC91118.1"/>
    </source>
</evidence>
<evidence type="ECO:0000259" key="7">
    <source>
        <dbReference type="Pfam" id="PF25954"/>
    </source>
</evidence>
<feature type="domain" description="Multidrug resistance protein MdtA-like C-terminal permuted SH3" evidence="8">
    <location>
        <begin position="333"/>
        <end position="392"/>
    </location>
</feature>
<dbReference type="InterPro" id="IPR058625">
    <property type="entry name" value="MdtA-like_BSH"/>
</dbReference>
<evidence type="ECO:0000259" key="6">
    <source>
        <dbReference type="Pfam" id="PF25917"/>
    </source>
</evidence>
<gene>
    <name evidence="9" type="ORF">S2091_4214</name>
</gene>
<protein>
    <submittedName>
        <fullName evidence="9">Efflux transporter, RND family, MFP subunit</fullName>
    </submittedName>
</protein>
<dbReference type="AlphaFoldDB" id="A0A2S9GTT9"/>
<feature type="domain" description="Multidrug resistance protein MdtA-like barrel-sandwich hybrid" evidence="6">
    <location>
        <begin position="106"/>
        <end position="237"/>
    </location>
</feature>
<evidence type="ECO:0000256" key="3">
    <source>
        <dbReference type="ARBA" id="ARBA00022448"/>
    </source>
</evidence>
<dbReference type="Pfam" id="PF25967">
    <property type="entry name" value="RND-MFP_C"/>
    <property type="match status" value="1"/>
</dbReference>
<dbReference type="GO" id="GO:0015562">
    <property type="term" value="F:efflux transmembrane transporter activity"/>
    <property type="evidence" value="ECO:0007669"/>
    <property type="project" value="TreeGrafter"/>
</dbReference>
<comment type="similarity">
    <text evidence="2">Belongs to the membrane fusion protein (MFP) (TC 8.A.1) family.</text>
</comment>
<dbReference type="PANTHER" id="PTHR30469:SF37">
    <property type="entry name" value="RAGD PROTEIN"/>
    <property type="match status" value="1"/>
</dbReference>
<evidence type="ECO:0000256" key="1">
    <source>
        <dbReference type="ARBA" id="ARBA00004196"/>
    </source>
</evidence>
<organism evidence="9 10">
    <name type="scientific">Solimicrobium silvestre</name>
    <dbReference type="NCBI Taxonomy" id="2099400"/>
    <lineage>
        <taxon>Bacteria</taxon>
        <taxon>Pseudomonadati</taxon>
        <taxon>Pseudomonadota</taxon>
        <taxon>Betaproteobacteria</taxon>
        <taxon>Burkholderiales</taxon>
        <taxon>Oxalobacteraceae</taxon>
        <taxon>Solimicrobium</taxon>
    </lineage>
</organism>
<keyword evidence="5" id="KW-0472">Membrane</keyword>
<accession>A0A2S9GTT9</accession>
<dbReference type="InterPro" id="IPR058627">
    <property type="entry name" value="MdtA-like_C"/>
</dbReference>
<name>A0A2S9GTT9_9BURK</name>
<dbReference type="GO" id="GO:1990281">
    <property type="term" value="C:efflux pump complex"/>
    <property type="evidence" value="ECO:0007669"/>
    <property type="project" value="TreeGrafter"/>
</dbReference>
<feature type="domain" description="CusB-like beta-barrel" evidence="7">
    <location>
        <begin position="257"/>
        <end position="329"/>
    </location>
</feature>
<evidence type="ECO:0000259" key="8">
    <source>
        <dbReference type="Pfam" id="PF25967"/>
    </source>
</evidence>
<dbReference type="SUPFAM" id="SSF111369">
    <property type="entry name" value="HlyD-like secretion proteins"/>
    <property type="match status" value="1"/>
</dbReference>
<dbReference type="NCBIfam" id="TIGR01730">
    <property type="entry name" value="RND_mfp"/>
    <property type="match status" value="1"/>
</dbReference>
<keyword evidence="10" id="KW-1185">Reference proteome</keyword>
<dbReference type="Gene3D" id="2.40.420.20">
    <property type="match status" value="1"/>
</dbReference>
<dbReference type="EMBL" id="PUGF01000029">
    <property type="protein sequence ID" value="PRC91118.1"/>
    <property type="molecule type" value="Genomic_DNA"/>
</dbReference>
<dbReference type="Gene3D" id="2.40.30.170">
    <property type="match status" value="1"/>
</dbReference>
<comment type="subcellular location">
    <subcellularLocation>
        <location evidence="1">Cell envelope</location>
    </subcellularLocation>
</comment>
<dbReference type="Pfam" id="PF25954">
    <property type="entry name" value="Beta-barrel_RND_2"/>
    <property type="match status" value="1"/>
</dbReference>
<keyword evidence="4" id="KW-0175">Coiled coil</keyword>
<feature type="transmembrane region" description="Helical" evidence="5">
    <location>
        <begin position="40"/>
        <end position="61"/>
    </location>
</feature>
<evidence type="ECO:0000256" key="5">
    <source>
        <dbReference type="SAM" id="Phobius"/>
    </source>
</evidence>
<proteinExistence type="inferred from homology"/>
<dbReference type="OrthoDB" id="9806939at2"/>
<evidence type="ECO:0000256" key="2">
    <source>
        <dbReference type="ARBA" id="ARBA00009477"/>
    </source>
</evidence>
<reference evidence="9 10" key="1">
    <citation type="submission" date="2018-02" db="EMBL/GenBank/DDBJ databases">
        <title>Solimicrobium silvestre gen. nov., sp. nov., isolated from alpine forest soil.</title>
        <authorList>
            <person name="Margesin R."/>
            <person name="Albuquerque L."/>
            <person name="Zhang D.-C."/>
            <person name="Froufe H.J.C."/>
            <person name="Severino R."/>
            <person name="Roxo I."/>
            <person name="Egas C."/>
            <person name="Da Costa M.S."/>
        </authorList>
    </citation>
    <scope>NUCLEOTIDE SEQUENCE [LARGE SCALE GENOMIC DNA]</scope>
    <source>
        <strain evidence="9 10">S20-91</strain>
    </source>
</reference>
<dbReference type="InterPro" id="IPR006143">
    <property type="entry name" value="RND_pump_MFP"/>
</dbReference>
<dbReference type="Pfam" id="PF25917">
    <property type="entry name" value="BSH_RND"/>
    <property type="match status" value="1"/>
</dbReference>
<dbReference type="Gene3D" id="1.10.287.470">
    <property type="entry name" value="Helix hairpin bin"/>
    <property type="match status" value="1"/>
</dbReference>
<dbReference type="PANTHER" id="PTHR30469">
    <property type="entry name" value="MULTIDRUG RESISTANCE PROTEIN MDTA"/>
    <property type="match status" value="1"/>
</dbReference>
<evidence type="ECO:0000313" key="10">
    <source>
        <dbReference type="Proteomes" id="UP000237839"/>
    </source>
</evidence>
<keyword evidence="5" id="KW-0812">Transmembrane</keyword>
<dbReference type="InterPro" id="IPR058792">
    <property type="entry name" value="Beta-barrel_RND_2"/>
</dbReference>
<keyword evidence="3" id="KW-0813">Transport</keyword>
<comment type="caution">
    <text evidence="9">The sequence shown here is derived from an EMBL/GenBank/DDBJ whole genome shotgun (WGS) entry which is preliminary data.</text>
</comment>
<feature type="coiled-coil region" evidence="4">
    <location>
        <begin position="178"/>
        <end position="208"/>
    </location>
</feature>
<evidence type="ECO:0000256" key="4">
    <source>
        <dbReference type="SAM" id="Coils"/>
    </source>
</evidence>
<dbReference type="Proteomes" id="UP000237839">
    <property type="component" value="Unassembled WGS sequence"/>
</dbReference>
<keyword evidence="5" id="KW-1133">Transmembrane helix</keyword>
<sequence length="416" mass="44434">MSEKRHANLGIHTDAATGSHSATHAHHVAHAPILKRAKMISILIVLLLLLGAGVTVVLRVLHSQTLASATEQDARVFVSVIHAQGGGKTETITLPSTLQGIIEAPIYARSSGYVLRWKKDIGSSVVKDEVLAEIDTPEVDSQLAQAIAARAQSASSLDLAKTSAERWEELRKKDAVTQQELNERRSAYTQAVANVEAADANVQRLQKLEGFKKVLAPFSGVITRRNVEVGDLIDAGNGGAGRALFTMAQVDPLRLYVYVPQAFAQRINIGDSVSVTQNEMRDQVFQGKVVRAAGAIDAATRTLQMEINLPNHDNKLLAGSYVQVALSANGTSNVLRVPSNVLLFRPEGTRIAVVDNAGHVQLHTVTVGHDLGNSLEILSGITAADNLIVNPADSLADNDIVTVQKDKPEAAGKAHS</sequence>
<dbReference type="Gene3D" id="2.40.50.100">
    <property type="match status" value="1"/>
</dbReference>
<dbReference type="RefSeq" id="WP_105533942.1">
    <property type="nucleotide sequence ID" value="NZ_PUGF01000029.1"/>
</dbReference>